<sequence>MLSQQKADNELLTLLGKIFALIILLLVLSYLAFGYFVSIQQVGQQNIQVVHNRLLNTLGVIRSQWLIRGKPSSLKLDWRSEPEGEVEATGFVAMTEGGWPIPNEASVAGCRELIDELLGAGYSQQIVTRFNSSSGVCRYIGESGGSISYQTGSGRVIFLTR</sequence>
<dbReference type="EMBL" id="CP000472">
    <property type="protein sequence ID" value="ACJ27324.1"/>
    <property type="molecule type" value="Genomic_DNA"/>
</dbReference>
<dbReference type="HOGENOM" id="CLU_1617897_0_0_6"/>
<accession>B8CI48</accession>
<dbReference type="KEGG" id="swp:swp_0493"/>
<dbReference type="Proteomes" id="UP000000753">
    <property type="component" value="Chromosome"/>
</dbReference>
<gene>
    <name evidence="2" type="ordered locus">swp_0493</name>
</gene>
<proteinExistence type="predicted"/>
<evidence type="ECO:0000313" key="2">
    <source>
        <dbReference type="EMBL" id="ACJ27324.1"/>
    </source>
</evidence>
<keyword evidence="1" id="KW-0812">Transmembrane</keyword>
<keyword evidence="1" id="KW-0472">Membrane</keyword>
<dbReference type="AlphaFoldDB" id="B8CI48"/>
<evidence type="ECO:0000256" key="1">
    <source>
        <dbReference type="SAM" id="Phobius"/>
    </source>
</evidence>
<dbReference type="eggNOG" id="ENOG5033F6V">
    <property type="taxonomic scope" value="Bacteria"/>
</dbReference>
<feature type="transmembrane region" description="Helical" evidence="1">
    <location>
        <begin position="12"/>
        <end position="37"/>
    </location>
</feature>
<protein>
    <recommendedName>
        <fullName evidence="4">MSHA biogenesis protein MshF</fullName>
    </recommendedName>
</protein>
<keyword evidence="1" id="KW-1133">Transmembrane helix</keyword>
<organism evidence="2 3">
    <name type="scientific">Shewanella piezotolerans (strain WP3 / JCM 13877)</name>
    <dbReference type="NCBI Taxonomy" id="225849"/>
    <lineage>
        <taxon>Bacteria</taxon>
        <taxon>Pseudomonadati</taxon>
        <taxon>Pseudomonadota</taxon>
        <taxon>Gammaproteobacteria</taxon>
        <taxon>Alteromonadales</taxon>
        <taxon>Shewanellaceae</taxon>
        <taxon>Shewanella</taxon>
    </lineage>
</organism>
<keyword evidence="3" id="KW-1185">Reference proteome</keyword>
<name>B8CI48_SHEPW</name>
<reference evidence="2 3" key="1">
    <citation type="journal article" date="2008" name="PLoS ONE">
        <title>Environmental adaptation: genomic analysis of the piezotolerant and psychrotolerant deep-sea iron reducing bacterium Shewanella piezotolerans WP3.</title>
        <authorList>
            <person name="Wang F."/>
            <person name="Wang J."/>
            <person name="Jian H."/>
            <person name="Zhang B."/>
            <person name="Li S."/>
            <person name="Wang F."/>
            <person name="Zeng X."/>
            <person name="Gao L."/>
            <person name="Bartlett D.H."/>
            <person name="Yu J."/>
            <person name="Hu S."/>
            <person name="Xiao X."/>
        </authorList>
    </citation>
    <scope>NUCLEOTIDE SEQUENCE [LARGE SCALE GENOMIC DNA]</scope>
    <source>
        <strain evidence="3">WP3 / JCM 13877</strain>
    </source>
</reference>
<evidence type="ECO:0000313" key="3">
    <source>
        <dbReference type="Proteomes" id="UP000000753"/>
    </source>
</evidence>
<dbReference type="STRING" id="225849.swp_0493"/>
<evidence type="ECO:0008006" key="4">
    <source>
        <dbReference type="Google" id="ProtNLM"/>
    </source>
</evidence>